<feature type="compositionally biased region" description="Basic and acidic residues" evidence="1">
    <location>
        <begin position="52"/>
        <end position="62"/>
    </location>
</feature>
<dbReference type="AlphaFoldDB" id="A0A067LVE9"/>
<dbReference type="Proteomes" id="UP000027195">
    <property type="component" value="Unassembled WGS sequence"/>
</dbReference>
<dbReference type="HOGENOM" id="CLU_2903907_0_0_1"/>
<name>A0A067LVE9_BOTB1</name>
<evidence type="ECO:0000313" key="3">
    <source>
        <dbReference type="Proteomes" id="UP000027195"/>
    </source>
</evidence>
<organism evidence="2 3">
    <name type="scientific">Botryobasidium botryosum (strain FD-172 SS1)</name>
    <dbReference type="NCBI Taxonomy" id="930990"/>
    <lineage>
        <taxon>Eukaryota</taxon>
        <taxon>Fungi</taxon>
        <taxon>Dikarya</taxon>
        <taxon>Basidiomycota</taxon>
        <taxon>Agaricomycotina</taxon>
        <taxon>Agaricomycetes</taxon>
        <taxon>Cantharellales</taxon>
        <taxon>Botryobasidiaceae</taxon>
        <taxon>Botryobasidium</taxon>
    </lineage>
</organism>
<evidence type="ECO:0000313" key="2">
    <source>
        <dbReference type="EMBL" id="KDQ07134.1"/>
    </source>
</evidence>
<feature type="region of interest" description="Disordered" evidence="1">
    <location>
        <begin position="42"/>
        <end position="62"/>
    </location>
</feature>
<accession>A0A067LVE9</accession>
<protein>
    <submittedName>
        <fullName evidence="2">Uncharacterized protein</fullName>
    </submittedName>
</protein>
<reference evidence="3" key="1">
    <citation type="journal article" date="2014" name="Proc. Natl. Acad. Sci. U.S.A.">
        <title>Extensive sampling of basidiomycete genomes demonstrates inadequacy of the white-rot/brown-rot paradigm for wood decay fungi.</title>
        <authorList>
            <person name="Riley R."/>
            <person name="Salamov A.A."/>
            <person name="Brown D.W."/>
            <person name="Nagy L.G."/>
            <person name="Floudas D."/>
            <person name="Held B.W."/>
            <person name="Levasseur A."/>
            <person name="Lombard V."/>
            <person name="Morin E."/>
            <person name="Otillar R."/>
            <person name="Lindquist E.A."/>
            <person name="Sun H."/>
            <person name="LaButti K.M."/>
            <person name="Schmutz J."/>
            <person name="Jabbour D."/>
            <person name="Luo H."/>
            <person name="Baker S.E."/>
            <person name="Pisabarro A.G."/>
            <person name="Walton J.D."/>
            <person name="Blanchette R.A."/>
            <person name="Henrissat B."/>
            <person name="Martin F."/>
            <person name="Cullen D."/>
            <person name="Hibbett D.S."/>
            <person name="Grigoriev I.V."/>
        </authorList>
    </citation>
    <scope>NUCLEOTIDE SEQUENCE [LARGE SCALE GENOMIC DNA]</scope>
    <source>
        <strain evidence="3">FD-172 SS1</strain>
    </source>
</reference>
<sequence length="62" mass="7403">MRQIGRMTDGRRLRLRLHPQSALKHWASSWDLVRSPDLSRAQDIDPILARSRPQETKRKERK</sequence>
<keyword evidence="3" id="KW-1185">Reference proteome</keyword>
<proteinExistence type="predicted"/>
<dbReference type="InParanoid" id="A0A067LVE9"/>
<dbReference type="EMBL" id="KL198114">
    <property type="protein sequence ID" value="KDQ07134.1"/>
    <property type="molecule type" value="Genomic_DNA"/>
</dbReference>
<evidence type="ECO:0000256" key="1">
    <source>
        <dbReference type="SAM" id="MobiDB-lite"/>
    </source>
</evidence>
<gene>
    <name evidence="2" type="ORF">BOTBODRAFT_70565</name>
</gene>